<name>S5Y1Z3_PARAH</name>
<keyword evidence="3" id="KW-0614">Plasmid</keyword>
<proteinExistence type="predicted"/>
<organism evidence="3 4">
    <name type="scientific">Paracoccus aminophilus JCM 7686</name>
    <dbReference type="NCBI Taxonomy" id="1367847"/>
    <lineage>
        <taxon>Bacteria</taxon>
        <taxon>Pseudomonadati</taxon>
        <taxon>Pseudomonadota</taxon>
        <taxon>Alphaproteobacteria</taxon>
        <taxon>Rhodobacterales</taxon>
        <taxon>Paracoccaceae</taxon>
        <taxon>Paracoccus</taxon>
    </lineage>
</organism>
<dbReference type="RefSeq" id="WP_020953248.1">
    <property type="nucleotide sequence ID" value="NC_022044.1"/>
</dbReference>
<keyword evidence="4" id="KW-1185">Reference proteome</keyword>
<dbReference type="EMBL" id="CP006654">
    <property type="protein sequence ID" value="AGT11477.1"/>
    <property type="molecule type" value="Genomic_DNA"/>
</dbReference>
<evidence type="ECO:0000313" key="3">
    <source>
        <dbReference type="EMBL" id="AGT11477.1"/>
    </source>
</evidence>
<evidence type="ECO:0000256" key="2">
    <source>
        <dbReference type="SAM" id="SignalP"/>
    </source>
</evidence>
<dbReference type="Proteomes" id="UP000015480">
    <property type="component" value="Plasmid pAMI6"/>
</dbReference>
<feature type="chain" id="PRO_5004534529" description="Peptidoglycan binding-like domain-containing protein" evidence="2">
    <location>
        <begin position="23"/>
        <end position="439"/>
    </location>
</feature>
<evidence type="ECO:0008006" key="5">
    <source>
        <dbReference type="Google" id="ProtNLM"/>
    </source>
</evidence>
<keyword evidence="2" id="KW-0732">Signal</keyword>
<dbReference type="AlphaFoldDB" id="S5Y1Z3"/>
<geneLocation type="plasmid" evidence="3 4">
    <name>pAMI6</name>
</geneLocation>
<dbReference type="PATRIC" id="fig|1367847.3.peg.4459"/>
<dbReference type="OrthoDB" id="321999at2"/>
<sequence>MGLRHSLAMLLCALLGATPALARDLVIVPGRQGGQDLDWVEAEWKKRGDAVRRETADRLGASAVPEVIYYSGPVERDVQGLRLASPAGEIGLAGVLGQSGTVVVLNGCGARMDVTADALPASGDWTVVFPVSAACAPDYVARAVLGAMTGDPAGWENKLRATGLVVLRRQDRAAANQLAEVQTVAHDSIVITTLSPKRDTGPRIVAQEISARPRDIPEAVPAVLAAPQIGTTADRSIQPQARGLPAPAIIVGETPAAPDVASAPDAPARGPLGVPYAERASLRAADGARYRTLLDAGAFDPEPAQMAAAIQTELRRMGCYSTTVDGVWGRGSVQAVDRYFAAARGTSPGAAADAALYRAILAGPDLTCPAPPAATTPVAVQPQPDRNTPARTGAGTRRTTAPAGTQARPSGAGRAPRPQAPEPTRPRIGPSFGGTGLFR</sequence>
<gene>
    <name evidence="3" type="ORF">JCM7686_pAMI6p147</name>
</gene>
<accession>S5Y1Z3</accession>
<evidence type="ECO:0000256" key="1">
    <source>
        <dbReference type="SAM" id="MobiDB-lite"/>
    </source>
</evidence>
<evidence type="ECO:0000313" key="4">
    <source>
        <dbReference type="Proteomes" id="UP000015480"/>
    </source>
</evidence>
<dbReference type="HOGENOM" id="CLU_623812_0_0_5"/>
<feature type="compositionally biased region" description="Low complexity" evidence="1">
    <location>
        <begin position="375"/>
        <end position="409"/>
    </location>
</feature>
<feature type="region of interest" description="Disordered" evidence="1">
    <location>
        <begin position="372"/>
        <end position="439"/>
    </location>
</feature>
<reference evidence="3 4" key="1">
    <citation type="journal article" date="2014" name="BMC Genomics">
        <title>Architecture and functions of a multipartite genome of the methylotrophic bacterium Paracoccus aminophilus JCM 7686, containing primary and secondary chromids.</title>
        <authorList>
            <person name="Dziewit L."/>
            <person name="Czarnecki J."/>
            <person name="Wibberg D."/>
            <person name="Radlinska M."/>
            <person name="Mrozek P."/>
            <person name="Szymczak M."/>
            <person name="Schluter A."/>
            <person name="Puhler A."/>
            <person name="Bartosik D."/>
        </authorList>
    </citation>
    <scope>NUCLEOTIDE SEQUENCE [LARGE SCALE GENOMIC DNA]</scope>
    <source>
        <strain evidence="3">JCM 7686</strain>
        <plasmid evidence="4">Plasmid pAMI6</plasmid>
    </source>
</reference>
<feature type="signal peptide" evidence="2">
    <location>
        <begin position="1"/>
        <end position="22"/>
    </location>
</feature>
<protein>
    <recommendedName>
        <fullName evidence="5">Peptidoglycan binding-like domain-containing protein</fullName>
    </recommendedName>
</protein>
<dbReference type="KEGG" id="pami:JCM7686_pAMI6p147"/>